<dbReference type="RefSeq" id="NP_640315.1">
    <property type="nucleotide sequence ID" value="NC_003907.2"/>
</dbReference>
<dbReference type="GeneID" id="956056"/>
<dbReference type="EMBL" id="AY095314">
    <property type="protein sequence ID" value="AAM28405.1"/>
    <property type="molecule type" value="Genomic_DNA"/>
</dbReference>
<evidence type="ECO:0000313" key="1">
    <source>
        <dbReference type="EMBL" id="AAM28405.1"/>
    </source>
</evidence>
<dbReference type="KEGG" id="vg:956056"/>
<reference evidence="1 2" key="1">
    <citation type="journal article" date="2003" name="Virology">
        <title>The complete sequence of marine bacteriophage VpV262 infecting vibrio parahaemolyticus indicates that an ancestral component of a T7 viral supergroup is widespread in the marine environment.</title>
        <authorList>
            <person name="Hardies S.C."/>
            <person name="Comeau A.M."/>
            <person name="Serwer P."/>
            <person name="Suttle C.A."/>
        </authorList>
    </citation>
    <scope>NUCLEOTIDE SEQUENCE</scope>
</reference>
<name>Q8LT50_9CAUD</name>
<dbReference type="OrthoDB" id="4613at10239"/>
<protein>
    <submittedName>
        <fullName evidence="1">Uncharacterized protein</fullName>
    </submittedName>
</protein>
<proteinExistence type="predicted"/>
<accession>Q8LT50</accession>
<dbReference type="Gene3D" id="2.60.120.260">
    <property type="entry name" value="Galactose-binding domain-like"/>
    <property type="match status" value="1"/>
</dbReference>
<dbReference type="Proteomes" id="UP000001794">
    <property type="component" value="Segment"/>
</dbReference>
<sequence>MAARKGAVNRFTPVRGWVTEGNLANYGQDVALDVENMDIEKTGLTQRRFGLFAETSSEQFLSTFTATARARGLLAVKEWREAWGDKDVNMLIFHAGYKVHVVQDTAPLRDANILLTIDLLEAGIKLDGVIDSPVHISVGVGFAIITNPRIEPVLIKLDDVDDEGVPTLSYEPLTLLIRTRELLTPYTTGTNYGDTLTPEEEWNLYNSGWATITRATKDKSGSGTVYVNPVQYYFDKRGVYPSHSVLYNSMKQESAKEIVALNVFSPWADEKINFGTTTPPLGRYIHSAYYFDSAAILSLGIGNLTPPTSDGTTEGSGPAEEEISNPIGLDNIGTVNNLKLIAEGTVRWTVKDRPRCSGYHNGHVYFGDRDKNGKTRILVSQLVNSLDNIPKCFQDADPTAEEINDLIATDGFTMYPVGMGAPITMVEFNKRLLLLCTNGVWAIRGTSGGGATATDFTLDKVASVEFNSPQSVVDIGTAIVFWSERGIIAIGVNDFGDLTSNNLTENTIDEYYDSLDRDIIKNVKGTFINDENRVYWVVPNKQDSNGEYKTDGELVLVLNLDTGGFYKHTVSGGPLLHAPFRRLVNTRAEVSIPITETDGTVITDTLGDPVTVTRTVTTTGVDGLAYFASFDDGVNGQFNFIAEHQPWGFADWANVPNMTRVNYSSYVDFAYEYPEVMIGNISLPYIHSYYLTGIRVQTEQYTTETAHLSFHRVQAHQTTALGTVTFHKVDMMVSTGMQVISFHKDDLLRTEAVTLVNPDAETGDATGWTVTAGTLDVRTAAPLYQGSYYFWSDSNANFAAYQDIDPVGGGYITAGELANNVIEAKLSWAARGNTDLGTVYIECLDAIGTVLASTDTTRFSGHDTWTRYGDAVVLPTDTDTIRVWIVGTLVATNDVNYYVDDIQLNLEVHNV</sequence>
<evidence type="ECO:0000313" key="2">
    <source>
        <dbReference type="Proteomes" id="UP000001794"/>
    </source>
</evidence>
<keyword evidence="2" id="KW-1185">Reference proteome</keyword>
<organism evidence="1 2">
    <name type="scientific">Vibrio phage VpV262</name>
    <dbReference type="NCBI Taxonomy" id="2907796"/>
    <lineage>
        <taxon>Viruses</taxon>
        <taxon>Duplodnaviria</taxon>
        <taxon>Heunggongvirae</taxon>
        <taxon>Uroviricota</taxon>
        <taxon>Caudoviricetes</taxon>
        <taxon>Zobellviridae</taxon>
        <taxon>Vipivirus</taxon>
        <taxon>Vipivirus canadense</taxon>
    </lineage>
</organism>